<keyword evidence="1" id="KW-0732">Signal</keyword>
<dbReference type="Proteomes" id="UP000053110">
    <property type="component" value="Unassembled WGS sequence"/>
</dbReference>
<dbReference type="HOGENOM" id="CLU_056196_3_0_1"/>
<sequence length="319" mass="37454">MVTVCVAAFLLSILNPYIADRMVLVELSKARTYVHREISTANQFPMNKPSKDIYMIKSDIKRPGTSYAIYCSQKLDGRTLMDGLLNQLIPFTVDRRIKDQRRINPENPCLSQLSSMALKKNYNLILTSEIINNNVCTGRNLMELALHKYIHIHEYRTNGSEERLKKIRVYFDVGMEIEFGEGQVYFEGKKVNNQTEDEILIWYLGYLHVLRRRIKRGGWYASTSLTSMDLNGYDIYKFIRRNSPPFKRFVETWEFLGTLVDERKNYPGLTEKELTKERQRKISHEKIERLKLGNLKPSDVHGTIVSFTWFGDRDQTLFW</sequence>
<evidence type="ECO:0000313" key="4">
    <source>
        <dbReference type="Proteomes" id="UP000053110"/>
    </source>
</evidence>
<evidence type="ECO:0000313" key="2">
    <source>
        <dbReference type="EMBL" id="EPQ63497.1"/>
    </source>
</evidence>
<name>A0A061HGE6_BLUGR</name>
<organism evidence="3">
    <name type="scientific">Blumeria graminis f. sp. tritici 96224</name>
    <dbReference type="NCBI Taxonomy" id="1268274"/>
    <lineage>
        <taxon>Eukaryota</taxon>
        <taxon>Fungi</taxon>
        <taxon>Dikarya</taxon>
        <taxon>Ascomycota</taxon>
        <taxon>Pezizomycotina</taxon>
        <taxon>Leotiomycetes</taxon>
        <taxon>Erysiphales</taxon>
        <taxon>Erysiphaceae</taxon>
        <taxon>Blumeria</taxon>
    </lineage>
</organism>
<reference evidence="3" key="3">
    <citation type="submission" date="2018-07" db="EMBL/GenBank/DDBJ databases">
        <authorList>
            <person name="Quirk P.G."/>
            <person name="Krulwich T.A."/>
        </authorList>
    </citation>
    <scope>NUCLEOTIDE SEQUENCE</scope>
    <source>
        <strain evidence="3">96224</strain>
    </source>
</reference>
<proteinExistence type="predicted"/>
<gene>
    <name evidence="2" type="ORF">BGT96224_E10128</name>
    <name evidence="3" type="ORF">BGT96224V2_LOCUS5001</name>
</gene>
<reference evidence="2" key="2">
    <citation type="submission" date="2013-01" db="EMBL/GenBank/DDBJ databases">
        <title>The wheat powdery mildew genome reveals unique evolution of an obligate biotroph.</title>
        <authorList>
            <person name="Oberhaensli S."/>
            <person name="Wicker T."/>
            <person name="Keller B."/>
        </authorList>
    </citation>
    <scope>NUCLEOTIDE SEQUENCE</scope>
    <source>
        <strain evidence="2">96224</strain>
    </source>
</reference>
<feature type="non-terminal residue" evidence="3">
    <location>
        <position position="319"/>
    </location>
</feature>
<feature type="chain" id="PRO_5044538544" evidence="1">
    <location>
        <begin position="20"/>
        <end position="319"/>
    </location>
</feature>
<feature type="signal peptide" evidence="1">
    <location>
        <begin position="1"/>
        <end position="19"/>
    </location>
</feature>
<reference evidence="4" key="1">
    <citation type="journal article" date="2013" name="Nat. Genet.">
        <title>The wheat powdery mildew genome shows the unique evolution of an obligate biotroph.</title>
        <authorList>
            <person name="Wicker T."/>
            <person name="Oberhaensli S."/>
            <person name="Parlange F."/>
            <person name="Buchmann J.P."/>
            <person name="Shatalina M."/>
            <person name="Roffler S."/>
            <person name="Ben-David R."/>
            <person name="Dolezel J."/>
            <person name="Simkova H."/>
            <person name="Schulze-Lefert P."/>
            <person name="Spanu P.D."/>
            <person name="Bruggmann R."/>
            <person name="Amselem J."/>
            <person name="Quesneville H."/>
            <person name="Ver Loren van Themaat E."/>
            <person name="Paape T."/>
            <person name="Shimizu K.K."/>
            <person name="Keller B."/>
        </authorList>
    </citation>
    <scope>NUCLEOTIDE SEQUENCE [LARGE SCALE GENOMIC DNA]</scope>
    <source>
        <strain evidence="4">96224</strain>
    </source>
</reference>
<dbReference type="EMBL" id="UIGY01000148">
    <property type="protein sequence ID" value="SUZ11836.1"/>
    <property type="molecule type" value="Genomic_DNA"/>
</dbReference>
<evidence type="ECO:0000313" key="3">
    <source>
        <dbReference type="EMBL" id="SUZ11836.1"/>
    </source>
</evidence>
<dbReference type="EMBL" id="KE375115">
    <property type="protein sequence ID" value="EPQ63497.1"/>
    <property type="molecule type" value="Genomic_DNA"/>
</dbReference>
<evidence type="ECO:0000256" key="1">
    <source>
        <dbReference type="SAM" id="SignalP"/>
    </source>
</evidence>
<accession>A0A061HGE6</accession>
<dbReference type="AlphaFoldDB" id="A0A061HGE6"/>
<dbReference type="OrthoDB" id="10301634at2759"/>
<protein>
    <submittedName>
        <fullName evidence="3">BgtE-10128</fullName>
    </submittedName>
    <submittedName>
        <fullName evidence="2">Putative secreted effector protein</fullName>
    </submittedName>
</protein>